<sequence>MKSVKDKIQKRMVSFEIPQDLYDIIKKKGKKYERKVSAQVRQILRDWADQEQTTNQ</sequence>
<reference evidence="1" key="1">
    <citation type="submission" date="2020-03" db="EMBL/GenBank/DDBJ databases">
        <title>The deep terrestrial virosphere.</title>
        <authorList>
            <person name="Holmfeldt K."/>
            <person name="Nilsson E."/>
            <person name="Simone D."/>
            <person name="Lopez-Fernandez M."/>
            <person name="Wu X."/>
            <person name="de Brujin I."/>
            <person name="Lundin D."/>
            <person name="Andersson A."/>
            <person name="Bertilsson S."/>
            <person name="Dopson M."/>
        </authorList>
    </citation>
    <scope>NUCLEOTIDE SEQUENCE</scope>
    <source>
        <strain evidence="1">MM415B04154</strain>
    </source>
</reference>
<organism evidence="1">
    <name type="scientific">viral metagenome</name>
    <dbReference type="NCBI Taxonomy" id="1070528"/>
    <lineage>
        <taxon>unclassified sequences</taxon>
        <taxon>metagenomes</taxon>
        <taxon>organismal metagenomes</taxon>
    </lineage>
</organism>
<dbReference type="EMBL" id="MT143167">
    <property type="protein sequence ID" value="QJA93662.1"/>
    <property type="molecule type" value="Genomic_DNA"/>
</dbReference>
<name>A0A6M3LJB9_9ZZZZ</name>
<accession>A0A6M3LJB9</accession>
<evidence type="ECO:0000313" key="1">
    <source>
        <dbReference type="EMBL" id="QJA93662.1"/>
    </source>
</evidence>
<proteinExistence type="predicted"/>
<gene>
    <name evidence="1" type="ORF">MM415B04154_0003</name>
</gene>
<protein>
    <submittedName>
        <fullName evidence="1">Uncharacterized protein</fullName>
    </submittedName>
</protein>
<dbReference type="AlphaFoldDB" id="A0A6M3LJB9"/>